<comment type="subcellular location">
    <subcellularLocation>
        <location evidence="2">Membrane</location>
    </subcellularLocation>
</comment>
<keyword evidence="17" id="KW-1185">Reference proteome</keyword>
<dbReference type="PROSITE" id="PS50109">
    <property type="entry name" value="HIS_KIN"/>
    <property type="match status" value="1"/>
</dbReference>
<comment type="catalytic activity">
    <reaction evidence="1">
        <text>ATP + protein L-histidine = ADP + protein N-phospho-L-histidine.</text>
        <dbReference type="EC" id="2.7.13.3"/>
    </reaction>
</comment>
<feature type="domain" description="Response regulatory" evidence="12">
    <location>
        <begin position="998"/>
        <end position="1121"/>
    </location>
</feature>
<proteinExistence type="predicted"/>
<dbReference type="CDD" id="cd00130">
    <property type="entry name" value="PAS"/>
    <property type="match status" value="1"/>
</dbReference>
<feature type="domain" description="Response regulatory" evidence="12">
    <location>
        <begin position="1143"/>
        <end position="1261"/>
    </location>
</feature>
<evidence type="ECO:0000256" key="7">
    <source>
        <dbReference type="ARBA" id="ARBA00023012"/>
    </source>
</evidence>
<dbReference type="Proteomes" id="UP001501757">
    <property type="component" value="Unassembled WGS sequence"/>
</dbReference>
<dbReference type="Pfam" id="PF03924">
    <property type="entry name" value="CHASE"/>
    <property type="match status" value="1"/>
</dbReference>
<protein>
    <recommendedName>
        <fullName evidence="3">histidine kinase</fullName>
        <ecNumber evidence="3">2.7.13.3</ecNumber>
    </recommendedName>
</protein>
<evidence type="ECO:0000259" key="13">
    <source>
        <dbReference type="PROSITE" id="PS50112"/>
    </source>
</evidence>
<keyword evidence="5 10" id="KW-0812">Transmembrane</keyword>
<dbReference type="Pfam" id="PF13426">
    <property type="entry name" value="PAS_9"/>
    <property type="match status" value="1"/>
</dbReference>
<feature type="transmembrane region" description="Helical" evidence="10">
    <location>
        <begin position="6"/>
        <end position="24"/>
    </location>
</feature>
<dbReference type="Gene3D" id="3.40.50.2300">
    <property type="match status" value="2"/>
</dbReference>
<feature type="domain" description="Histidine kinase" evidence="11">
    <location>
        <begin position="763"/>
        <end position="980"/>
    </location>
</feature>
<dbReference type="EMBL" id="BAAAEI010000012">
    <property type="protein sequence ID" value="GAA0357946.1"/>
    <property type="molecule type" value="Genomic_DNA"/>
</dbReference>
<dbReference type="SMART" id="SM00086">
    <property type="entry name" value="PAC"/>
    <property type="match status" value="2"/>
</dbReference>
<evidence type="ECO:0000256" key="4">
    <source>
        <dbReference type="ARBA" id="ARBA00022553"/>
    </source>
</evidence>
<dbReference type="InterPro" id="IPR006189">
    <property type="entry name" value="CHASE_dom"/>
</dbReference>
<evidence type="ECO:0000259" key="14">
    <source>
        <dbReference type="PROSITE" id="PS50113"/>
    </source>
</evidence>
<evidence type="ECO:0000256" key="3">
    <source>
        <dbReference type="ARBA" id="ARBA00012438"/>
    </source>
</evidence>
<dbReference type="Gene3D" id="3.30.450.350">
    <property type="entry name" value="CHASE domain"/>
    <property type="match status" value="1"/>
</dbReference>
<dbReference type="SMART" id="SM00091">
    <property type="entry name" value="PAS"/>
    <property type="match status" value="3"/>
</dbReference>
<evidence type="ECO:0000313" key="17">
    <source>
        <dbReference type="Proteomes" id="UP001501757"/>
    </source>
</evidence>
<dbReference type="CDD" id="cd17546">
    <property type="entry name" value="REC_hyHK_CKI1_RcsC-like"/>
    <property type="match status" value="2"/>
</dbReference>
<dbReference type="SUPFAM" id="SSF55785">
    <property type="entry name" value="PYP-like sensor domain (PAS domain)"/>
    <property type="match status" value="3"/>
</dbReference>
<feature type="modified residue" description="4-aspartylphosphate" evidence="9">
    <location>
        <position position="1194"/>
    </location>
</feature>
<dbReference type="PROSITE" id="PS50112">
    <property type="entry name" value="PAS"/>
    <property type="match status" value="1"/>
</dbReference>
<feature type="domain" description="CHASE" evidence="15">
    <location>
        <begin position="71"/>
        <end position="219"/>
    </location>
</feature>
<accession>A0ABP3GZ16</accession>
<dbReference type="PRINTS" id="PR00344">
    <property type="entry name" value="BCTRLSENSOR"/>
</dbReference>
<feature type="modified residue" description="4-aspartylphosphate" evidence="9">
    <location>
        <position position="1051"/>
    </location>
</feature>
<dbReference type="PANTHER" id="PTHR45339:SF1">
    <property type="entry name" value="HYBRID SIGNAL TRANSDUCTION HISTIDINE KINASE J"/>
    <property type="match status" value="1"/>
</dbReference>
<dbReference type="SMART" id="SM00448">
    <property type="entry name" value="REC"/>
    <property type="match status" value="2"/>
</dbReference>
<dbReference type="InterPro" id="IPR004358">
    <property type="entry name" value="Sig_transdc_His_kin-like_C"/>
</dbReference>
<dbReference type="CDD" id="cd16922">
    <property type="entry name" value="HATPase_EvgS-ArcB-TorS-like"/>
    <property type="match status" value="1"/>
</dbReference>
<dbReference type="SMART" id="SM01079">
    <property type="entry name" value="CHASE"/>
    <property type="match status" value="1"/>
</dbReference>
<dbReference type="Gene3D" id="3.30.450.20">
    <property type="entry name" value="PAS domain"/>
    <property type="match status" value="3"/>
</dbReference>
<dbReference type="Pfam" id="PF00512">
    <property type="entry name" value="HisKA"/>
    <property type="match status" value="1"/>
</dbReference>
<dbReference type="PANTHER" id="PTHR45339">
    <property type="entry name" value="HYBRID SIGNAL TRANSDUCTION HISTIDINE KINASE J"/>
    <property type="match status" value="1"/>
</dbReference>
<dbReference type="SUPFAM" id="SSF47384">
    <property type="entry name" value="Homodimeric domain of signal transducing histidine kinase"/>
    <property type="match status" value="1"/>
</dbReference>
<dbReference type="SMART" id="SM00387">
    <property type="entry name" value="HATPase_c"/>
    <property type="match status" value="1"/>
</dbReference>
<keyword evidence="6 10" id="KW-1133">Transmembrane helix</keyword>
<name>A0ABP3GZ16_9ALTE</name>
<dbReference type="InterPro" id="IPR042240">
    <property type="entry name" value="CHASE_sf"/>
</dbReference>
<dbReference type="InterPro" id="IPR035965">
    <property type="entry name" value="PAS-like_dom_sf"/>
</dbReference>
<dbReference type="Gene3D" id="3.30.565.10">
    <property type="entry name" value="Histidine kinase-like ATPase, C-terminal domain"/>
    <property type="match status" value="1"/>
</dbReference>
<keyword evidence="8 10" id="KW-0472">Membrane</keyword>
<dbReference type="InterPro" id="IPR000700">
    <property type="entry name" value="PAS-assoc_C"/>
</dbReference>
<evidence type="ECO:0000259" key="11">
    <source>
        <dbReference type="PROSITE" id="PS50109"/>
    </source>
</evidence>
<evidence type="ECO:0000256" key="6">
    <source>
        <dbReference type="ARBA" id="ARBA00022989"/>
    </source>
</evidence>
<dbReference type="SUPFAM" id="SSF52172">
    <property type="entry name" value="CheY-like"/>
    <property type="match status" value="2"/>
</dbReference>
<organism evidence="16 17">
    <name type="scientific">Bowmanella denitrificans</name>
    <dbReference type="NCBI Taxonomy" id="366582"/>
    <lineage>
        <taxon>Bacteria</taxon>
        <taxon>Pseudomonadati</taxon>
        <taxon>Pseudomonadota</taxon>
        <taxon>Gammaproteobacteria</taxon>
        <taxon>Alteromonadales</taxon>
        <taxon>Alteromonadaceae</taxon>
        <taxon>Bowmanella</taxon>
    </lineage>
</organism>
<dbReference type="SMART" id="SM00388">
    <property type="entry name" value="HisKA"/>
    <property type="match status" value="1"/>
</dbReference>
<dbReference type="Gene3D" id="1.10.287.130">
    <property type="match status" value="1"/>
</dbReference>
<dbReference type="InterPro" id="IPR003661">
    <property type="entry name" value="HisK_dim/P_dom"/>
</dbReference>
<evidence type="ECO:0000256" key="9">
    <source>
        <dbReference type="PROSITE-ProRule" id="PRU00169"/>
    </source>
</evidence>
<gene>
    <name evidence="16" type="ORF">GCM10009092_22690</name>
</gene>
<dbReference type="SUPFAM" id="SSF55874">
    <property type="entry name" value="ATPase domain of HSP90 chaperone/DNA topoisomerase II/histidine kinase"/>
    <property type="match status" value="1"/>
</dbReference>
<feature type="domain" description="PAC" evidence="14">
    <location>
        <begin position="693"/>
        <end position="745"/>
    </location>
</feature>
<keyword evidence="4 9" id="KW-0597">Phosphoprotein</keyword>
<evidence type="ECO:0000259" key="12">
    <source>
        <dbReference type="PROSITE" id="PS50110"/>
    </source>
</evidence>
<dbReference type="InterPro" id="IPR005467">
    <property type="entry name" value="His_kinase_dom"/>
</dbReference>
<comment type="caution">
    <text evidence="16">The sequence shown here is derived from an EMBL/GenBank/DDBJ whole genome shotgun (WGS) entry which is preliminary data.</text>
</comment>
<dbReference type="RefSeq" id="WP_343844986.1">
    <property type="nucleotide sequence ID" value="NZ_BAAAEI010000012.1"/>
</dbReference>
<evidence type="ECO:0000313" key="16">
    <source>
        <dbReference type="EMBL" id="GAA0357946.1"/>
    </source>
</evidence>
<dbReference type="Pfam" id="PF08447">
    <property type="entry name" value="PAS_3"/>
    <property type="match status" value="1"/>
</dbReference>
<dbReference type="InterPro" id="IPR036097">
    <property type="entry name" value="HisK_dim/P_sf"/>
</dbReference>
<dbReference type="InterPro" id="IPR036890">
    <property type="entry name" value="HATPase_C_sf"/>
</dbReference>
<dbReference type="InterPro" id="IPR013655">
    <property type="entry name" value="PAS_fold_3"/>
</dbReference>
<dbReference type="InterPro" id="IPR000014">
    <property type="entry name" value="PAS"/>
</dbReference>
<dbReference type="InterPro" id="IPR001789">
    <property type="entry name" value="Sig_transdc_resp-reg_receiver"/>
</dbReference>
<dbReference type="InterPro" id="IPR003594">
    <property type="entry name" value="HATPase_dom"/>
</dbReference>
<evidence type="ECO:0000256" key="8">
    <source>
        <dbReference type="ARBA" id="ARBA00023136"/>
    </source>
</evidence>
<evidence type="ECO:0000256" key="2">
    <source>
        <dbReference type="ARBA" id="ARBA00004370"/>
    </source>
</evidence>
<dbReference type="PROSITE" id="PS50113">
    <property type="entry name" value="PAC"/>
    <property type="match status" value="2"/>
</dbReference>
<dbReference type="NCBIfam" id="TIGR00229">
    <property type="entry name" value="sensory_box"/>
    <property type="match status" value="1"/>
</dbReference>
<dbReference type="PROSITE" id="PS50839">
    <property type="entry name" value="CHASE"/>
    <property type="match status" value="1"/>
</dbReference>
<dbReference type="CDD" id="cd00082">
    <property type="entry name" value="HisKA"/>
    <property type="match status" value="1"/>
</dbReference>
<evidence type="ECO:0000256" key="1">
    <source>
        <dbReference type="ARBA" id="ARBA00000085"/>
    </source>
</evidence>
<feature type="transmembrane region" description="Helical" evidence="10">
    <location>
        <begin position="304"/>
        <end position="323"/>
    </location>
</feature>
<feature type="domain" description="PAC" evidence="14">
    <location>
        <begin position="563"/>
        <end position="615"/>
    </location>
</feature>
<dbReference type="PROSITE" id="PS50110">
    <property type="entry name" value="RESPONSE_REGULATORY"/>
    <property type="match status" value="2"/>
</dbReference>
<dbReference type="Pfam" id="PF02518">
    <property type="entry name" value="HATPase_c"/>
    <property type="match status" value="1"/>
</dbReference>
<keyword evidence="7" id="KW-0902">Two-component regulatory system</keyword>
<sequence>MRKTIWQVAGTFFIGVFATGLITWDVERTTKVRIEEALADSHNKAVAAVLERIRLYQYGLHGVRGAVHTVGLANLSRAAFLRYTETRNYNRNFPGARGFGVIRKVLPQETEAFVQQARDDGWPSFSLTELSANASERYIIQYIEPVDRNVKAVGLDIASERNRREAARKALLTGEVQITGPITLVQVSGKHLQSFLILMPIYQSTTLPPVAQREELAFGWSYAPLLMSEVLADIKVDTDTSFLRIQDITESASREYFYVSEPSDEDIIRWQSSTVEVFGRKWKFEFGIKPDFIYQLSPANSMHYLAGGLSLSLLLSTLVYVLALGRRSRQATIDAQAKMASIVENSEDGILGLTANRELISWNHAAKELVANQKPLEPGDEFHNLWEPRYQPFLDQAFSALDKGQRIHTFHIQRERDEKVQWLAITISVIGDTEQGYSVVIRNETTQKEAELTIQNANLLLEKKVASRTTELQSVNQLLQSVLDAASQVVIIVFTAEGIVTLFNRGAEQVLGYNEDETLGSNILALFNDNELNARNVKLAAGVNYCPVGLAALTGPAQTDGIEKFECHLIKANRSTVPVSMVITAIRGTDNVTSGYLLIANDISEQKSIKAALEDTRDRLLMATSVAELGIWNWDVQSDELNWNDRMYEIYDYGTDIKSQGITYQHWRRRVHPDDIEMVESALMDVVLRDLEYNTKFRLISPQGEIKFIKAEARSVKDSDGRVIYVTGINIDVTDQVEVEQSLRRAKENADAASAAKSNFLANMSHEIRTPMNAVIGMLQLISQTPLTDKQQDYLSKAQSASKSLLQLLNDVLDYSKIEAGKIDIDLHPADLESLIRELTVVFSGSQMKSSVELLYDIDTSLPKSVLVDSLRLKQVLINLVSNALKFTMAGTVTVVVKRQSNGEIQFGVKDTGIGITEAQQKKIFQSFSQADPSTARRFGGSGLGLVISRRLTNLMGGELQFTSEEGEGSHFWFSLPLVAVDDANAPSIPTAQVLFERVLVIDDNPYALEILSESLKGFGLEVDQAKTGKEGIAKFEHHSRSHPIDLLLVDLRLPDISGLDVARSVRRSAPSLLQPRIVMITAHGRDELEGELNGEKPYFDCFITKPVTPLQLFELISAAKKDETVSERPKNNQKAKRLSNLTILLVDDNEINRVVANELLSAEGAKVYCAEGGAECITMLKANKERIQLVLMDMQMPDVDGIEATTRIRKIPEFTSLPIIAMTANVSKDDIQACLDAGMNDHIGKPFDLENVVEKILSVLART</sequence>
<dbReference type="EC" id="2.7.13.3" evidence="3"/>
<feature type="domain" description="PAS" evidence="13">
    <location>
        <begin position="475"/>
        <end position="524"/>
    </location>
</feature>
<evidence type="ECO:0000259" key="15">
    <source>
        <dbReference type="PROSITE" id="PS50839"/>
    </source>
</evidence>
<dbReference type="InterPro" id="IPR011006">
    <property type="entry name" value="CheY-like_superfamily"/>
</dbReference>
<dbReference type="InterPro" id="IPR001610">
    <property type="entry name" value="PAC"/>
</dbReference>
<dbReference type="Pfam" id="PF00072">
    <property type="entry name" value="Response_reg"/>
    <property type="match status" value="2"/>
</dbReference>
<evidence type="ECO:0000256" key="5">
    <source>
        <dbReference type="ARBA" id="ARBA00022692"/>
    </source>
</evidence>
<reference evidence="17" key="1">
    <citation type="journal article" date="2019" name="Int. J. Syst. Evol. Microbiol.">
        <title>The Global Catalogue of Microorganisms (GCM) 10K type strain sequencing project: providing services to taxonomists for standard genome sequencing and annotation.</title>
        <authorList>
            <consortium name="The Broad Institute Genomics Platform"/>
            <consortium name="The Broad Institute Genome Sequencing Center for Infectious Disease"/>
            <person name="Wu L."/>
            <person name="Ma J."/>
        </authorList>
    </citation>
    <scope>NUCLEOTIDE SEQUENCE [LARGE SCALE GENOMIC DNA]</scope>
    <source>
        <strain evidence="17">JCM 13378</strain>
    </source>
</reference>
<evidence type="ECO:0000256" key="10">
    <source>
        <dbReference type="SAM" id="Phobius"/>
    </source>
</evidence>
<dbReference type="Gene3D" id="2.10.70.100">
    <property type="match status" value="1"/>
</dbReference>